<evidence type="ECO:0000313" key="2">
    <source>
        <dbReference type="Proteomes" id="UP000828390"/>
    </source>
</evidence>
<gene>
    <name evidence="1" type="ORF">DPMN_033748</name>
</gene>
<comment type="caution">
    <text evidence="1">The sequence shown here is derived from an EMBL/GenBank/DDBJ whole genome shotgun (WGS) entry which is preliminary data.</text>
</comment>
<reference evidence="1" key="1">
    <citation type="journal article" date="2019" name="bioRxiv">
        <title>The Genome of the Zebra Mussel, Dreissena polymorpha: A Resource for Invasive Species Research.</title>
        <authorList>
            <person name="McCartney M.A."/>
            <person name="Auch B."/>
            <person name="Kono T."/>
            <person name="Mallez S."/>
            <person name="Zhang Y."/>
            <person name="Obille A."/>
            <person name="Becker A."/>
            <person name="Abrahante J.E."/>
            <person name="Garbe J."/>
            <person name="Badalamenti J.P."/>
            <person name="Herman A."/>
            <person name="Mangelson H."/>
            <person name="Liachko I."/>
            <person name="Sullivan S."/>
            <person name="Sone E.D."/>
            <person name="Koren S."/>
            <person name="Silverstein K.A.T."/>
            <person name="Beckman K.B."/>
            <person name="Gohl D.M."/>
        </authorList>
    </citation>
    <scope>NUCLEOTIDE SEQUENCE</scope>
    <source>
        <strain evidence="1">Duluth1</strain>
        <tissue evidence="1">Whole animal</tissue>
    </source>
</reference>
<proteinExistence type="predicted"/>
<organism evidence="1 2">
    <name type="scientific">Dreissena polymorpha</name>
    <name type="common">Zebra mussel</name>
    <name type="synonym">Mytilus polymorpha</name>
    <dbReference type="NCBI Taxonomy" id="45954"/>
    <lineage>
        <taxon>Eukaryota</taxon>
        <taxon>Metazoa</taxon>
        <taxon>Spiralia</taxon>
        <taxon>Lophotrochozoa</taxon>
        <taxon>Mollusca</taxon>
        <taxon>Bivalvia</taxon>
        <taxon>Autobranchia</taxon>
        <taxon>Heteroconchia</taxon>
        <taxon>Euheterodonta</taxon>
        <taxon>Imparidentia</taxon>
        <taxon>Neoheterodontei</taxon>
        <taxon>Myida</taxon>
        <taxon>Dreissenoidea</taxon>
        <taxon>Dreissenidae</taxon>
        <taxon>Dreissena</taxon>
    </lineage>
</organism>
<dbReference type="AlphaFoldDB" id="A0A9D4M4C9"/>
<keyword evidence="2" id="KW-1185">Reference proteome</keyword>
<reference evidence="1" key="2">
    <citation type="submission" date="2020-11" db="EMBL/GenBank/DDBJ databases">
        <authorList>
            <person name="McCartney M.A."/>
            <person name="Auch B."/>
            <person name="Kono T."/>
            <person name="Mallez S."/>
            <person name="Becker A."/>
            <person name="Gohl D.M."/>
            <person name="Silverstein K.A.T."/>
            <person name="Koren S."/>
            <person name="Bechman K.B."/>
            <person name="Herman A."/>
            <person name="Abrahante J.E."/>
            <person name="Garbe J."/>
        </authorList>
    </citation>
    <scope>NUCLEOTIDE SEQUENCE</scope>
    <source>
        <strain evidence="1">Duluth1</strain>
        <tissue evidence="1">Whole animal</tissue>
    </source>
</reference>
<accession>A0A9D4M4C9</accession>
<sequence length="245" mass="28200">MLQIKIYFEIILREIIQVKLPSVNLPMQPQDIIRTDVLTKFYEEVLTRINSPTPGDYVELIQDSIYTIVLTKKNALSPGGHVFQHTKTIFEIVQNIIETNLLTKFHEDGTINGASITLTRQNAPPPGCHVFPQTRNILEINQDVIETYVLTKFRDDRTMIVAARLLTRFYYSHIGHVFPPTGIICELIRTNLLTTFHEDRTINVTSRMLTRKNAPPPWWPCFSIILNHFKLLQDNIGDKSSDQVS</sequence>
<evidence type="ECO:0000313" key="1">
    <source>
        <dbReference type="EMBL" id="KAH3870560.1"/>
    </source>
</evidence>
<dbReference type="Proteomes" id="UP000828390">
    <property type="component" value="Unassembled WGS sequence"/>
</dbReference>
<dbReference type="EMBL" id="JAIWYP010000002">
    <property type="protein sequence ID" value="KAH3870560.1"/>
    <property type="molecule type" value="Genomic_DNA"/>
</dbReference>
<protein>
    <submittedName>
        <fullName evidence="1">Uncharacterized protein</fullName>
    </submittedName>
</protein>
<name>A0A9D4M4C9_DREPO</name>